<dbReference type="PANTHER" id="PTHR43767">
    <property type="entry name" value="LONG-CHAIN-FATTY-ACID--COA LIGASE"/>
    <property type="match status" value="1"/>
</dbReference>
<dbReference type="InterPro" id="IPR045851">
    <property type="entry name" value="AMP-bd_C_sf"/>
</dbReference>
<dbReference type="InterPro" id="IPR025110">
    <property type="entry name" value="AMP-bd_C"/>
</dbReference>
<protein>
    <submittedName>
        <fullName evidence="3">2-succinylbenzoate--CoA ligase</fullName>
        <ecNumber evidence="3">6.2.1.-</ecNumber>
    </submittedName>
</protein>
<dbReference type="SUPFAM" id="SSF56801">
    <property type="entry name" value="Acetyl-CoA synthetase-like"/>
    <property type="match status" value="1"/>
</dbReference>
<dbReference type="PATRIC" id="fig|1126211.3.peg.396"/>
<dbReference type="PROSITE" id="PS00455">
    <property type="entry name" value="AMP_BINDING"/>
    <property type="match status" value="1"/>
</dbReference>
<keyword evidence="3" id="KW-0436">Ligase</keyword>
<evidence type="ECO:0000259" key="1">
    <source>
        <dbReference type="Pfam" id="PF00501"/>
    </source>
</evidence>
<dbReference type="Gene3D" id="3.30.300.30">
    <property type="match status" value="1"/>
</dbReference>
<dbReference type="Pfam" id="PF00501">
    <property type="entry name" value="AMP-binding"/>
    <property type="match status" value="1"/>
</dbReference>
<dbReference type="AlphaFoldDB" id="I2C1G2"/>
<dbReference type="InterPro" id="IPR050237">
    <property type="entry name" value="ATP-dep_AMP-bd_enzyme"/>
</dbReference>
<reference evidence="3 4" key="1">
    <citation type="journal article" date="2012" name="J. Biotechnol.">
        <title>Genome sequence of the plant growth promoting strain Bacillus amyloliquefaciens subsp. plantarum B9601-Y2 and expression of mersacidin and other secondary metabolites.</title>
        <authorList>
            <person name="He P."/>
            <person name="Hao K."/>
            <person name="Blom J."/>
            <person name="Ruckert C."/>
            <person name="Vater J."/>
            <person name="Mao Z."/>
            <person name="Wu Y."/>
            <person name="Hou M."/>
            <person name="He P."/>
            <person name="He Y."/>
            <person name="Borriss R."/>
        </authorList>
    </citation>
    <scope>NUCLEOTIDE SEQUENCE [LARGE SCALE GENOMIC DNA]</scope>
    <source>
        <strain evidence="3">Y2</strain>
    </source>
</reference>
<organism evidence="3 4">
    <name type="scientific">Bacillus amyloliquefaciens (strain Y2)</name>
    <name type="common">Bacillus amyloliquefaciens subsp. plantarum (strain B9601-Y2)</name>
    <dbReference type="NCBI Taxonomy" id="1155777"/>
    <lineage>
        <taxon>Bacteria</taxon>
        <taxon>Bacillati</taxon>
        <taxon>Bacillota</taxon>
        <taxon>Bacilli</taxon>
        <taxon>Bacillales</taxon>
        <taxon>Bacillaceae</taxon>
        <taxon>Bacillus</taxon>
        <taxon>Bacillus amyloliquefaciens group</taxon>
    </lineage>
</organism>
<dbReference type="HOGENOM" id="CLU_000022_59_10_9"/>
<proteinExistence type="predicted"/>
<dbReference type="Gene3D" id="3.40.50.12780">
    <property type="entry name" value="N-terminal domain of ligase-like"/>
    <property type="match status" value="1"/>
</dbReference>
<dbReference type="EMBL" id="CP003332">
    <property type="protein sequence ID" value="AFJ60486.1"/>
    <property type="molecule type" value="Genomic_DNA"/>
</dbReference>
<dbReference type="InterPro" id="IPR020845">
    <property type="entry name" value="AMP-binding_CS"/>
</dbReference>
<dbReference type="PANTHER" id="PTHR43767:SF1">
    <property type="entry name" value="NONRIBOSOMAL PEPTIDE SYNTHASE PES1 (EUROFUNG)-RELATED"/>
    <property type="match status" value="1"/>
</dbReference>
<feature type="domain" description="AMP-binding enzyme C-terminal" evidence="2">
    <location>
        <begin position="422"/>
        <end position="496"/>
    </location>
</feature>
<sequence length="509" mass="56178">MGDENMETLQHLILHDISNSEEIEAVKSGAYTLTYAEYRKRINQLAQALLDKGIKKGDRVAMLCKNGHAASIVMFAALEIGAVVVPVSWQLTPYEMKGILAACEPKAVFYSTEFKEIMEEVLPALASSLKLKVVTGTAAETTPEFDALLTGSGDTPDVETVSENDTALLMFTSGTTGNPKRCMITHGGIYNYVNATLAYTGRMQHVRFLACHPNYHTSAIICQMVGTMSGTTFIMTDNQDPVENLKLIEKEKIQTVMALPVYYTYLLKAWETHQTDMSSIVYMMTGGTKVPSSLIQQYLDIGIPLMHGYGSTEAWGISSWNPQMGMDKAASAGKPMEEVDVRVVDPETGEVLPQGSIGEVVVTSPFLFKGYEGNEEATRKVLKDGWFHTGDSGYVDEDGFIFITGRYKDVIIYGGDNIYPDQIEEVIQQVPGILETAVVGIPDPLYGEKPKAFIVTNGREGLTEEEVTRFLQERLAAFKIPEIEFVSELPKNNLGKVRKDVLRKQAVRS</sequence>
<dbReference type="Proteomes" id="UP000002878">
    <property type="component" value="Chromosome"/>
</dbReference>
<feature type="domain" description="AMP-dependent synthetase/ligase" evidence="1">
    <location>
        <begin position="21"/>
        <end position="371"/>
    </location>
</feature>
<accession>I2C1G2</accession>
<dbReference type="KEGG" id="bqy:MUS_0409"/>
<dbReference type="InterPro" id="IPR042099">
    <property type="entry name" value="ANL_N_sf"/>
</dbReference>
<dbReference type="Pfam" id="PF13193">
    <property type="entry name" value="AMP-binding_C"/>
    <property type="match status" value="1"/>
</dbReference>
<evidence type="ECO:0000259" key="2">
    <source>
        <dbReference type="Pfam" id="PF13193"/>
    </source>
</evidence>
<evidence type="ECO:0000313" key="4">
    <source>
        <dbReference type="Proteomes" id="UP000002878"/>
    </source>
</evidence>
<dbReference type="GO" id="GO:0016878">
    <property type="term" value="F:acid-thiol ligase activity"/>
    <property type="evidence" value="ECO:0007669"/>
    <property type="project" value="UniProtKB-ARBA"/>
</dbReference>
<dbReference type="InterPro" id="IPR000873">
    <property type="entry name" value="AMP-dep_synth/lig_dom"/>
</dbReference>
<evidence type="ECO:0000313" key="3">
    <source>
        <dbReference type="EMBL" id="AFJ60486.1"/>
    </source>
</evidence>
<dbReference type="EC" id="6.2.1.-" evidence="3"/>
<gene>
    <name evidence="3" type="primary">yadB</name>
    <name evidence="3" type="ORF">MUS_0409</name>
</gene>
<name>I2C1G2_BACAY</name>